<dbReference type="EMBL" id="CP068053">
    <property type="protein sequence ID" value="QQT00799.1"/>
    <property type="molecule type" value="Genomic_DNA"/>
</dbReference>
<feature type="transmembrane region" description="Helical" evidence="1">
    <location>
        <begin position="110"/>
        <end position="129"/>
    </location>
</feature>
<evidence type="ECO:0000313" key="2">
    <source>
        <dbReference type="EMBL" id="QQT00799.1"/>
    </source>
</evidence>
<organism evidence="2 3">
    <name type="scientific">Peribacillus psychrosaccharolyticus</name>
    <name type="common">Bacillus psychrosaccharolyticus</name>
    <dbReference type="NCBI Taxonomy" id="1407"/>
    <lineage>
        <taxon>Bacteria</taxon>
        <taxon>Bacillati</taxon>
        <taxon>Bacillota</taxon>
        <taxon>Bacilli</taxon>
        <taxon>Bacillales</taxon>
        <taxon>Bacillaceae</taxon>
        <taxon>Peribacillus</taxon>
    </lineage>
</organism>
<reference evidence="2 3" key="1">
    <citation type="submission" date="2021-01" db="EMBL/GenBank/DDBJ databases">
        <title>FDA dAtabase for Regulatory Grade micrObial Sequences (FDA-ARGOS): Supporting development and validation of Infectious Disease Dx tests.</title>
        <authorList>
            <person name="Nelson B."/>
            <person name="Plummer A."/>
            <person name="Tallon L."/>
            <person name="Sadzewicz L."/>
            <person name="Zhao X."/>
            <person name="Boylan J."/>
            <person name="Ott S."/>
            <person name="Bowen H."/>
            <person name="Vavikolanu K."/>
            <person name="Mehta A."/>
            <person name="Aluvathingal J."/>
            <person name="Nadendla S."/>
            <person name="Myers T."/>
            <person name="Yan Y."/>
            <person name="Sichtig H."/>
        </authorList>
    </citation>
    <scope>NUCLEOTIDE SEQUENCE [LARGE SCALE GENOMIC DNA]</scope>
    <source>
        <strain evidence="2 3">FDAARGOS_1161</strain>
    </source>
</reference>
<feature type="transmembrane region" description="Helical" evidence="1">
    <location>
        <begin position="164"/>
        <end position="183"/>
    </location>
</feature>
<dbReference type="Pfam" id="PF11193">
    <property type="entry name" value="DUF2812"/>
    <property type="match status" value="1"/>
</dbReference>
<evidence type="ECO:0000256" key="1">
    <source>
        <dbReference type="SAM" id="Phobius"/>
    </source>
</evidence>
<dbReference type="InterPro" id="IPR021359">
    <property type="entry name" value="DUF2812"/>
</dbReference>
<dbReference type="Proteomes" id="UP000595254">
    <property type="component" value="Chromosome"/>
</dbReference>
<keyword evidence="1" id="KW-1133">Transmembrane helix</keyword>
<gene>
    <name evidence="2" type="ORF">I6J18_02420</name>
</gene>
<keyword evidence="3" id="KW-1185">Reference proteome</keyword>
<dbReference type="KEGG" id="ppsr:I6J18_02420"/>
<protein>
    <submittedName>
        <fullName evidence="2">DUF2812 domain-containing protein</fullName>
    </submittedName>
</protein>
<sequence>MKKYKFYANVIKEEQWLNEQLQAGYKCTNISSWGNYTFEQTNEKYVMRLDYQDYLSTHRFEEYKEIYEEFGWMHVKGSRFGSIHYWQKISDNRDDMFSDRQSKSNYYKRLMNYSLTFAIFFLVISFIIYDGNPLIVKELYLTQGLWEMEGSLFWKAFLFETPFVLLRLIPILILFVSAIQFYMSYMQYKKIKEELSR</sequence>
<proteinExistence type="predicted"/>
<name>A0A974NMV6_PERPY</name>
<dbReference type="RefSeq" id="WP_040374379.1">
    <property type="nucleotide sequence ID" value="NZ_CP068053.1"/>
</dbReference>
<dbReference type="AlphaFoldDB" id="A0A974NMV6"/>
<keyword evidence="1" id="KW-0812">Transmembrane</keyword>
<evidence type="ECO:0000313" key="3">
    <source>
        <dbReference type="Proteomes" id="UP000595254"/>
    </source>
</evidence>
<keyword evidence="1" id="KW-0472">Membrane</keyword>
<accession>A0A974NMV6</accession>